<evidence type="ECO:0000313" key="3">
    <source>
        <dbReference type="Proteomes" id="UP000614216"/>
    </source>
</evidence>
<dbReference type="AlphaFoldDB" id="A0A937KCN6"/>
<keyword evidence="1" id="KW-0732">Signal</keyword>
<organism evidence="2 3">
    <name type="scientific">Fulvivirga marina</name>
    <dbReference type="NCBI Taxonomy" id="2494733"/>
    <lineage>
        <taxon>Bacteria</taxon>
        <taxon>Pseudomonadati</taxon>
        <taxon>Bacteroidota</taxon>
        <taxon>Cytophagia</taxon>
        <taxon>Cytophagales</taxon>
        <taxon>Fulvivirgaceae</taxon>
        <taxon>Fulvivirga</taxon>
    </lineage>
</organism>
<evidence type="ECO:0008006" key="4">
    <source>
        <dbReference type="Google" id="ProtNLM"/>
    </source>
</evidence>
<sequence>MTKLKLFSILVMLLILQTACEDTNNNLINDPMAQRSPNPKIESQELMTEGAQYDLTIELGDVEHVNGGKSVSAGSQLRLDTYLTNLGPDPSPGRTPTSTAYLVGWYLSSDTIITTDDIRIGSFSGNSLNPDETVRFWADVQIPSDIQGGWYYWGAIVDYSDLLIETNEFNNTALGNQVLVH</sequence>
<accession>A0A937KCN6</accession>
<comment type="caution">
    <text evidence="2">The sequence shown here is derived from an EMBL/GenBank/DDBJ whole genome shotgun (WGS) entry which is preliminary data.</text>
</comment>
<evidence type="ECO:0000256" key="1">
    <source>
        <dbReference type="SAM" id="SignalP"/>
    </source>
</evidence>
<dbReference type="InterPro" id="IPR013783">
    <property type="entry name" value="Ig-like_fold"/>
</dbReference>
<reference evidence="2" key="1">
    <citation type="submission" date="2021-01" db="EMBL/GenBank/DDBJ databases">
        <title>Fulvivirga kasyanovii gen. nov., sp nov., a novel member of the phylum Bacteroidetes isolated from seawater in a mussel farm.</title>
        <authorList>
            <person name="Zhao L.-H."/>
            <person name="Wang Z.-J."/>
        </authorList>
    </citation>
    <scope>NUCLEOTIDE SEQUENCE</scope>
    <source>
        <strain evidence="2">29W222</strain>
    </source>
</reference>
<evidence type="ECO:0000313" key="2">
    <source>
        <dbReference type="EMBL" id="MBL6445413.1"/>
    </source>
</evidence>
<keyword evidence="3" id="KW-1185">Reference proteome</keyword>
<gene>
    <name evidence="2" type="ORF">JMN32_03790</name>
</gene>
<dbReference type="Proteomes" id="UP000614216">
    <property type="component" value="Unassembled WGS sequence"/>
</dbReference>
<proteinExistence type="predicted"/>
<dbReference type="Gene3D" id="2.60.40.10">
    <property type="entry name" value="Immunoglobulins"/>
    <property type="match status" value="1"/>
</dbReference>
<dbReference type="RefSeq" id="WP_202854959.1">
    <property type="nucleotide sequence ID" value="NZ_JAEUGD010000014.1"/>
</dbReference>
<dbReference type="EMBL" id="JAEUGD010000014">
    <property type="protein sequence ID" value="MBL6445413.1"/>
    <property type="molecule type" value="Genomic_DNA"/>
</dbReference>
<feature type="signal peptide" evidence="1">
    <location>
        <begin position="1"/>
        <end position="21"/>
    </location>
</feature>
<name>A0A937KCN6_9BACT</name>
<protein>
    <recommendedName>
        <fullName evidence="4">CARDB domain-containing protein</fullName>
    </recommendedName>
</protein>
<feature type="chain" id="PRO_5037096919" description="CARDB domain-containing protein" evidence="1">
    <location>
        <begin position="22"/>
        <end position="181"/>
    </location>
</feature>